<keyword evidence="2" id="KW-1185">Reference proteome</keyword>
<evidence type="ECO:0000313" key="2">
    <source>
        <dbReference type="Proteomes" id="UP001231649"/>
    </source>
</evidence>
<dbReference type="Proteomes" id="UP001231649">
    <property type="component" value="Chromosome 31"/>
</dbReference>
<sequence length="731" mass="82488">MDIIYTHCSTLINIADIKLKMSRSYCSYDEEWQRRKSVLIRSLFHDIPILSPVEEESNDSVQDYQAPSPQPFPSPPRPYSPLPPLIIERVPITNKHDEPEEYYTKLHKKMIKIYVKLFIENRNFSSITSSERSLTGSVNDDNPARSDDSESVENIDLRFLESISPGNGDFDSIIEDRKARESSASTRSNGYGADFESMDTAIIDVVNHTTSTEDAVNITEIDESDPESFESDERRNKDSDNCSSSEHIKRTDNQVSDEGLTFTIHDQEMTEIEVAKEIEVELGYEDEELSNESIEEHEIAEETNETGDSDTVRIDVLKTRDQSRHSTINDREMAEIGMSRDIEVELDYEDEELSNENIDEHENTEETNETGNSETVRIDVLKTGDESRPSIIKDQAITDSKDSNELEYEQQTETKIETDLGSHHSGTKLKGGEKTSSEGGNGDVETSSTSVDSDYRQITTIALVHYDGSKDFEDRESRVYEDSVKSVILPIRFRRVAGRSLDDGVKVLAELEDTDDPNTGSTFNPEEGEEDLDEVRTLPVAIGEDILAMETSTPEATEKEFEESRTPRLDSSEEDITMRTHPPETDKDQNEEEYDVEMESPHSIEQMRTPRPDISRGTMSVIHQSESESTNERITLPQEATMMTSSSKDGVEQDISNLQSSNDMNGILTAILNRSGSKNGTPVSAKKRKLADKSVQAAPTMRVTWDEMRTNFFVGTPKIFRLCACTDHICL</sequence>
<comment type="caution">
    <text evidence="1">The sequence shown here is derived from an EMBL/GenBank/DDBJ whole genome shotgun (WGS) entry which is preliminary data.</text>
</comment>
<dbReference type="EMBL" id="CM056807">
    <property type="protein sequence ID" value="KAJ8705803.1"/>
    <property type="molecule type" value="Genomic_DNA"/>
</dbReference>
<proteinExistence type="predicted"/>
<organism evidence="1 2">
    <name type="scientific">Mythimna loreyi</name>
    <dbReference type="NCBI Taxonomy" id="667449"/>
    <lineage>
        <taxon>Eukaryota</taxon>
        <taxon>Metazoa</taxon>
        <taxon>Ecdysozoa</taxon>
        <taxon>Arthropoda</taxon>
        <taxon>Hexapoda</taxon>
        <taxon>Insecta</taxon>
        <taxon>Pterygota</taxon>
        <taxon>Neoptera</taxon>
        <taxon>Endopterygota</taxon>
        <taxon>Lepidoptera</taxon>
        <taxon>Glossata</taxon>
        <taxon>Ditrysia</taxon>
        <taxon>Noctuoidea</taxon>
        <taxon>Noctuidae</taxon>
        <taxon>Noctuinae</taxon>
        <taxon>Hadenini</taxon>
        <taxon>Mythimna</taxon>
    </lineage>
</organism>
<gene>
    <name evidence="1" type="ORF">PYW08_012849</name>
</gene>
<evidence type="ECO:0000313" key="1">
    <source>
        <dbReference type="EMBL" id="KAJ8705803.1"/>
    </source>
</evidence>
<name>A0ACC2Q6D3_9NEOP</name>
<reference evidence="1" key="1">
    <citation type="submission" date="2023-03" db="EMBL/GenBank/DDBJ databases">
        <title>Chromosome-level genomes of two armyworms, Mythimna separata and Mythimna loreyi, provide insights into the biosynthesis and reception of sex pheromones.</title>
        <authorList>
            <person name="Zhao H."/>
        </authorList>
    </citation>
    <scope>NUCLEOTIDE SEQUENCE</scope>
    <source>
        <strain evidence="1">BeijingLab</strain>
    </source>
</reference>
<protein>
    <submittedName>
        <fullName evidence="1">Uncharacterized protein</fullName>
    </submittedName>
</protein>
<accession>A0ACC2Q6D3</accession>